<keyword evidence="14" id="KW-1185">Reference proteome</keyword>
<comment type="subcellular location">
    <subcellularLocation>
        <location evidence="1">Secreted</location>
    </subcellularLocation>
</comment>
<keyword evidence="7" id="KW-0378">Hydrolase</keyword>
<dbReference type="PRINTS" id="PR00724">
    <property type="entry name" value="CRBOXYPTASEC"/>
</dbReference>
<keyword evidence="6 12" id="KW-0732">Signal</keyword>
<evidence type="ECO:0000256" key="10">
    <source>
        <dbReference type="ARBA" id="ARBA00070242"/>
    </source>
</evidence>
<evidence type="ECO:0000313" key="13">
    <source>
        <dbReference type="EMBL" id="KAJ3662658.1"/>
    </source>
</evidence>
<organism evidence="13 14">
    <name type="scientific">Zophobas morio</name>
    <dbReference type="NCBI Taxonomy" id="2755281"/>
    <lineage>
        <taxon>Eukaryota</taxon>
        <taxon>Metazoa</taxon>
        <taxon>Ecdysozoa</taxon>
        <taxon>Arthropoda</taxon>
        <taxon>Hexapoda</taxon>
        <taxon>Insecta</taxon>
        <taxon>Pterygota</taxon>
        <taxon>Neoptera</taxon>
        <taxon>Endopterygota</taxon>
        <taxon>Coleoptera</taxon>
        <taxon>Polyphaga</taxon>
        <taxon>Cucujiformia</taxon>
        <taxon>Tenebrionidae</taxon>
        <taxon>Zophobas</taxon>
    </lineage>
</organism>
<evidence type="ECO:0000256" key="4">
    <source>
        <dbReference type="ARBA" id="ARBA00022645"/>
    </source>
</evidence>
<dbReference type="Proteomes" id="UP001168821">
    <property type="component" value="Unassembled WGS sequence"/>
</dbReference>
<sequence length="424" mass="47368">MKLVLLTINLLIVVTCRKGFGPTEQEWGYVTVREGAHLFWWLHQTSANVDSYTERPLVIWLQGGPGASSTGYGNFAELGPLDADLNPRNTTWIQYVNVLYVDNPVGSGYSYTDSLDALPINNTQIAEDFVVLLRGIFNIIPDLKNMPMYIFCESYGGKMAVEIALAVNQAVKNGSLEANLKGLGLGDSWISPIDSVLTWAPYLLNLGIVDQNEYEQIQVSAEATKKALDRGNFSEATSLWSSTEALVKLVTNNVDFYNVLSQTPSQQGKSPHYLLTAEEDEKINTLMNGVVKEALHLNHSWGFQSAFVFIYLREDFMKPVTDIVEILLNTTNIKVGVYNGQLDLIVDTPGTIKWVDNLEFKDSILWKTSERSAMIVDNIVEGYYKKLGNLAVYWVNRAGHMVSIDNPSAMYYILNDVTEGFSNK</sequence>
<dbReference type="EMBL" id="JALNTZ010000002">
    <property type="protein sequence ID" value="KAJ3662658.1"/>
    <property type="molecule type" value="Genomic_DNA"/>
</dbReference>
<dbReference type="InterPro" id="IPR029058">
    <property type="entry name" value="AB_hydrolase_fold"/>
</dbReference>
<evidence type="ECO:0000313" key="14">
    <source>
        <dbReference type="Proteomes" id="UP001168821"/>
    </source>
</evidence>
<evidence type="ECO:0000256" key="3">
    <source>
        <dbReference type="ARBA" id="ARBA00022525"/>
    </source>
</evidence>
<keyword evidence="3" id="KW-0964">Secreted</keyword>
<evidence type="ECO:0000256" key="1">
    <source>
        <dbReference type="ARBA" id="ARBA00004613"/>
    </source>
</evidence>
<dbReference type="Gene3D" id="3.40.50.1820">
    <property type="entry name" value="alpha/beta hydrolase"/>
    <property type="match status" value="1"/>
</dbReference>
<keyword evidence="4" id="KW-0121">Carboxypeptidase</keyword>
<protein>
    <recommendedName>
        <fullName evidence="10">Retinoid-inducible serine carboxypeptidase</fullName>
    </recommendedName>
    <alternativeName>
        <fullName evidence="11">Serine carboxypeptidase 1</fullName>
    </alternativeName>
</protein>
<evidence type="ECO:0000256" key="6">
    <source>
        <dbReference type="ARBA" id="ARBA00022729"/>
    </source>
</evidence>
<dbReference type="Pfam" id="PF00450">
    <property type="entry name" value="Peptidase_S10"/>
    <property type="match status" value="1"/>
</dbReference>
<evidence type="ECO:0000256" key="12">
    <source>
        <dbReference type="SAM" id="SignalP"/>
    </source>
</evidence>
<feature type="chain" id="PRO_5041449114" description="Retinoid-inducible serine carboxypeptidase" evidence="12">
    <location>
        <begin position="17"/>
        <end position="424"/>
    </location>
</feature>
<evidence type="ECO:0000256" key="8">
    <source>
        <dbReference type="ARBA" id="ARBA00023180"/>
    </source>
</evidence>
<name>A0AA38IVZ3_9CUCU</name>
<evidence type="ECO:0000256" key="7">
    <source>
        <dbReference type="ARBA" id="ARBA00022801"/>
    </source>
</evidence>
<comment type="caution">
    <text evidence="13">The sequence shown here is derived from an EMBL/GenBank/DDBJ whole genome shotgun (WGS) entry which is preliminary data.</text>
</comment>
<evidence type="ECO:0000256" key="9">
    <source>
        <dbReference type="ARBA" id="ARBA00055847"/>
    </source>
</evidence>
<dbReference type="PANTHER" id="PTHR11802:SF3">
    <property type="entry name" value="RETINOID-INDUCIBLE SERINE CARBOXYPEPTIDASE"/>
    <property type="match status" value="1"/>
</dbReference>
<keyword evidence="8" id="KW-0325">Glycoprotein</keyword>
<evidence type="ECO:0000256" key="5">
    <source>
        <dbReference type="ARBA" id="ARBA00022670"/>
    </source>
</evidence>
<dbReference type="AlphaFoldDB" id="A0AA38IVZ3"/>
<dbReference type="GO" id="GO:0005576">
    <property type="term" value="C:extracellular region"/>
    <property type="evidence" value="ECO:0007669"/>
    <property type="project" value="UniProtKB-SubCell"/>
</dbReference>
<gene>
    <name evidence="13" type="ORF">Zmor_006996</name>
</gene>
<proteinExistence type="inferred from homology"/>
<evidence type="ECO:0000256" key="2">
    <source>
        <dbReference type="ARBA" id="ARBA00009431"/>
    </source>
</evidence>
<dbReference type="PANTHER" id="PTHR11802">
    <property type="entry name" value="SERINE PROTEASE FAMILY S10 SERINE CARBOXYPEPTIDASE"/>
    <property type="match status" value="1"/>
</dbReference>
<dbReference type="InterPro" id="IPR001563">
    <property type="entry name" value="Peptidase_S10"/>
</dbReference>
<dbReference type="SUPFAM" id="SSF53474">
    <property type="entry name" value="alpha/beta-Hydrolases"/>
    <property type="match status" value="1"/>
</dbReference>
<dbReference type="GO" id="GO:0004185">
    <property type="term" value="F:serine-type carboxypeptidase activity"/>
    <property type="evidence" value="ECO:0007669"/>
    <property type="project" value="InterPro"/>
</dbReference>
<reference evidence="13" key="1">
    <citation type="journal article" date="2023" name="G3 (Bethesda)">
        <title>Whole genome assemblies of Zophobas morio and Tenebrio molitor.</title>
        <authorList>
            <person name="Kaur S."/>
            <person name="Stinson S.A."/>
            <person name="diCenzo G.C."/>
        </authorList>
    </citation>
    <scope>NUCLEOTIDE SEQUENCE</scope>
    <source>
        <strain evidence="13">QUZm001</strain>
    </source>
</reference>
<evidence type="ECO:0000256" key="11">
    <source>
        <dbReference type="ARBA" id="ARBA00077736"/>
    </source>
</evidence>
<dbReference type="FunFam" id="3.40.50.1820:FF:000075">
    <property type="entry name" value="Carboxypeptidase"/>
    <property type="match status" value="1"/>
</dbReference>
<feature type="signal peptide" evidence="12">
    <location>
        <begin position="1"/>
        <end position="16"/>
    </location>
</feature>
<comment type="function">
    <text evidence="9">May be involved in vascular wall and kidney homeostasis.</text>
</comment>
<dbReference type="GO" id="GO:0006508">
    <property type="term" value="P:proteolysis"/>
    <property type="evidence" value="ECO:0007669"/>
    <property type="project" value="UniProtKB-KW"/>
</dbReference>
<accession>A0AA38IVZ3</accession>
<keyword evidence="5" id="KW-0645">Protease</keyword>
<comment type="similarity">
    <text evidence="2">Belongs to the peptidase S10 family.</text>
</comment>